<keyword evidence="7" id="KW-0653">Protein transport</keyword>
<keyword evidence="5" id="KW-0997">Cell inner membrane</keyword>
<dbReference type="InterPro" id="IPR037682">
    <property type="entry name" value="TonB_C"/>
</dbReference>
<organism evidence="11 12">
    <name type="scientific">Xanthocytophaga flava</name>
    <dbReference type="NCBI Taxonomy" id="3048013"/>
    <lineage>
        <taxon>Bacteria</taxon>
        <taxon>Pseudomonadati</taxon>
        <taxon>Bacteroidota</taxon>
        <taxon>Cytophagia</taxon>
        <taxon>Cytophagales</taxon>
        <taxon>Rhodocytophagaceae</taxon>
        <taxon>Xanthocytophaga</taxon>
    </lineage>
</organism>
<dbReference type="SUPFAM" id="SSF74653">
    <property type="entry name" value="TolA/TonB C-terminal domain"/>
    <property type="match status" value="1"/>
</dbReference>
<reference evidence="11" key="1">
    <citation type="submission" date="2023-05" db="EMBL/GenBank/DDBJ databases">
        <authorList>
            <person name="Zhang X."/>
        </authorList>
    </citation>
    <scope>NUCLEOTIDE SEQUENCE</scope>
    <source>
        <strain evidence="11">YF14B1</strain>
    </source>
</reference>
<dbReference type="PANTHER" id="PTHR33446:SF2">
    <property type="entry name" value="PROTEIN TONB"/>
    <property type="match status" value="1"/>
</dbReference>
<dbReference type="EMBL" id="JASJOS010000001">
    <property type="protein sequence ID" value="MDJ1479306.1"/>
    <property type="molecule type" value="Genomic_DNA"/>
</dbReference>
<comment type="caution">
    <text evidence="11">The sequence shown here is derived from an EMBL/GenBank/DDBJ whole genome shotgun (WGS) entry which is preliminary data.</text>
</comment>
<dbReference type="PROSITE" id="PS52015">
    <property type="entry name" value="TONB_CTD"/>
    <property type="match status" value="1"/>
</dbReference>
<evidence type="ECO:0000256" key="6">
    <source>
        <dbReference type="ARBA" id="ARBA00022692"/>
    </source>
</evidence>
<dbReference type="GO" id="GO:0031992">
    <property type="term" value="F:energy transducer activity"/>
    <property type="evidence" value="ECO:0007669"/>
    <property type="project" value="TreeGrafter"/>
</dbReference>
<dbReference type="SUPFAM" id="SSF82185">
    <property type="entry name" value="Histone H3 K4-specific methyltransferase SET7/9 N-terminal domain"/>
    <property type="match status" value="1"/>
</dbReference>
<keyword evidence="8" id="KW-1133">Transmembrane helix</keyword>
<keyword evidence="9" id="KW-0472">Membrane</keyword>
<dbReference type="Proteomes" id="UP001241110">
    <property type="component" value="Unassembled WGS sequence"/>
</dbReference>
<dbReference type="NCBIfam" id="TIGR01352">
    <property type="entry name" value="tonB_Cterm"/>
    <property type="match status" value="1"/>
</dbReference>
<gene>
    <name evidence="11" type="ORF">QNI16_02345</name>
</gene>
<evidence type="ECO:0000256" key="7">
    <source>
        <dbReference type="ARBA" id="ARBA00022927"/>
    </source>
</evidence>
<evidence type="ECO:0000256" key="3">
    <source>
        <dbReference type="ARBA" id="ARBA00022448"/>
    </source>
</evidence>
<evidence type="ECO:0000256" key="4">
    <source>
        <dbReference type="ARBA" id="ARBA00022475"/>
    </source>
</evidence>
<name>A0AAE3QLU9_9BACT</name>
<dbReference type="AlphaFoldDB" id="A0AAE3QLU9"/>
<keyword evidence="6" id="KW-0812">Transmembrane</keyword>
<dbReference type="InterPro" id="IPR006260">
    <property type="entry name" value="TonB/TolA_C"/>
</dbReference>
<dbReference type="GO" id="GO:0055085">
    <property type="term" value="P:transmembrane transport"/>
    <property type="evidence" value="ECO:0007669"/>
    <property type="project" value="InterPro"/>
</dbReference>
<sequence>MKVFNYLKSLLSKPISFTSNPVVSKGHFKEYFDENWVQIKEMEMAIYYQEGFRDNSGKITGDLKTYYRDGTLKELKPHVNGKPEGVTVSYYENGILESQVEWLSGYPVGKGCYWYSNGQLQKETEWAAPRVKGVLINYWDVYGSQTVTDGNEEVIVYKDKEETQLLYKELYKNGRLVKGVRYEEDGQKNVYESTFDSGEIMPEFPGGIAEFGKFISTNIIYPDQARANHITGKVFVGFVVGADGFVSDITITKGLGYGCDEEVIRMLKLMPRWLPGIQSGRAVPVKYSLPITFSLK</sequence>
<evidence type="ECO:0000256" key="8">
    <source>
        <dbReference type="ARBA" id="ARBA00022989"/>
    </source>
</evidence>
<evidence type="ECO:0000256" key="2">
    <source>
        <dbReference type="ARBA" id="ARBA00006555"/>
    </source>
</evidence>
<dbReference type="RefSeq" id="WP_313975378.1">
    <property type="nucleotide sequence ID" value="NZ_JASJOS010000001.1"/>
</dbReference>
<dbReference type="Gene3D" id="2.20.110.10">
    <property type="entry name" value="Histone H3 K4-specific methyltransferase SET7/9 N-terminal domain"/>
    <property type="match status" value="1"/>
</dbReference>
<dbReference type="InterPro" id="IPR051045">
    <property type="entry name" value="TonB-dependent_transducer"/>
</dbReference>
<feature type="domain" description="TonB C-terminal" evidence="10">
    <location>
        <begin position="206"/>
        <end position="296"/>
    </location>
</feature>
<comment type="similarity">
    <text evidence="2">Belongs to the TonB family.</text>
</comment>
<evidence type="ECO:0000256" key="1">
    <source>
        <dbReference type="ARBA" id="ARBA00004383"/>
    </source>
</evidence>
<evidence type="ECO:0000256" key="5">
    <source>
        <dbReference type="ARBA" id="ARBA00022519"/>
    </source>
</evidence>
<dbReference type="PANTHER" id="PTHR33446">
    <property type="entry name" value="PROTEIN TONB-RELATED"/>
    <property type="match status" value="1"/>
</dbReference>
<dbReference type="Pfam" id="PF03544">
    <property type="entry name" value="TonB_C"/>
    <property type="match status" value="1"/>
</dbReference>
<evidence type="ECO:0000313" key="11">
    <source>
        <dbReference type="EMBL" id="MDJ1479306.1"/>
    </source>
</evidence>
<dbReference type="GO" id="GO:0098797">
    <property type="term" value="C:plasma membrane protein complex"/>
    <property type="evidence" value="ECO:0007669"/>
    <property type="project" value="TreeGrafter"/>
</dbReference>
<dbReference type="InterPro" id="IPR011652">
    <property type="entry name" value="MORN_2"/>
</dbReference>
<comment type="subcellular location">
    <subcellularLocation>
        <location evidence="1">Cell inner membrane</location>
        <topology evidence="1">Single-pass membrane protein</topology>
        <orientation evidence="1">Periplasmic side</orientation>
    </subcellularLocation>
</comment>
<evidence type="ECO:0000259" key="10">
    <source>
        <dbReference type="PROSITE" id="PS52015"/>
    </source>
</evidence>
<evidence type="ECO:0000313" key="12">
    <source>
        <dbReference type="Proteomes" id="UP001241110"/>
    </source>
</evidence>
<dbReference type="Gene3D" id="3.30.1150.10">
    <property type="match status" value="1"/>
</dbReference>
<evidence type="ECO:0000256" key="9">
    <source>
        <dbReference type="ARBA" id="ARBA00023136"/>
    </source>
</evidence>
<keyword evidence="4" id="KW-1003">Cell membrane</keyword>
<dbReference type="GO" id="GO:0015031">
    <property type="term" value="P:protein transport"/>
    <property type="evidence" value="ECO:0007669"/>
    <property type="project" value="UniProtKB-KW"/>
</dbReference>
<dbReference type="Pfam" id="PF07661">
    <property type="entry name" value="MORN_2"/>
    <property type="match status" value="3"/>
</dbReference>
<keyword evidence="3" id="KW-0813">Transport</keyword>
<proteinExistence type="inferred from homology"/>
<protein>
    <submittedName>
        <fullName evidence="11">TonB family protein</fullName>
    </submittedName>
</protein>
<accession>A0AAE3QLU9</accession>